<feature type="domain" description="BTB" evidence="2">
    <location>
        <begin position="19"/>
        <end position="88"/>
    </location>
</feature>
<dbReference type="eggNOG" id="ENOG502SIYE">
    <property type="taxonomic scope" value="Eukaryota"/>
</dbReference>
<sequence length="357" mass="40525">MTVASSPTFERGEPWFDDGNIVLLSDASNVAFKVHRGMLARQSEIFQSMFELPPPSQADVEKFDGSQVVRMYDLPSELSNLIRALYDGVSFQDRAVEDFYYVAGILRLATKYFIAHLRTQAIRFLAQTWSYTLRGHDHMVEQAIRAPLVNGTTYPYVHPLHVLNLARETHVTILIPSALYFLSLYPLPNILRSDHPKLQVEHPSRPSSDLSPQDMKEYTLMFQHRIDTVLNFVRGVCGQQEQCKTCEKDRGACAKAFRRLALNLSNSWQPRTGPLHFMVQAMDQLDNESVVCSPCRRAFRENVFEARLNAWDELPGVIGLSSWEELQTLDLGSSEGSQSNRTTSPPGKPDARTGYQR</sequence>
<evidence type="ECO:0000313" key="3">
    <source>
        <dbReference type="EMBL" id="EPT05260.1"/>
    </source>
</evidence>
<dbReference type="Pfam" id="PF00651">
    <property type="entry name" value="BTB"/>
    <property type="match status" value="1"/>
</dbReference>
<feature type="compositionally biased region" description="Polar residues" evidence="1">
    <location>
        <begin position="331"/>
        <end position="345"/>
    </location>
</feature>
<dbReference type="Proteomes" id="UP000015241">
    <property type="component" value="Unassembled WGS sequence"/>
</dbReference>
<proteinExistence type="predicted"/>
<name>S8G4V5_FOMSC</name>
<dbReference type="InterPro" id="IPR011333">
    <property type="entry name" value="SKP1/BTB/POZ_sf"/>
</dbReference>
<dbReference type="PROSITE" id="PS50097">
    <property type="entry name" value="BTB"/>
    <property type="match status" value="1"/>
</dbReference>
<organism evidence="3 4">
    <name type="scientific">Fomitopsis schrenkii</name>
    <name type="common">Brown rot fungus</name>
    <dbReference type="NCBI Taxonomy" id="2126942"/>
    <lineage>
        <taxon>Eukaryota</taxon>
        <taxon>Fungi</taxon>
        <taxon>Dikarya</taxon>
        <taxon>Basidiomycota</taxon>
        <taxon>Agaricomycotina</taxon>
        <taxon>Agaricomycetes</taxon>
        <taxon>Polyporales</taxon>
        <taxon>Fomitopsis</taxon>
    </lineage>
</organism>
<dbReference type="SUPFAM" id="SSF54695">
    <property type="entry name" value="POZ domain"/>
    <property type="match status" value="1"/>
</dbReference>
<dbReference type="EMBL" id="KE504124">
    <property type="protein sequence ID" value="EPT05260.1"/>
    <property type="molecule type" value="Genomic_DNA"/>
</dbReference>
<dbReference type="HOGENOM" id="CLU_033082_1_2_1"/>
<reference evidence="3 4" key="1">
    <citation type="journal article" date="2012" name="Science">
        <title>The Paleozoic origin of enzymatic lignin decomposition reconstructed from 31 fungal genomes.</title>
        <authorList>
            <person name="Floudas D."/>
            <person name="Binder M."/>
            <person name="Riley R."/>
            <person name="Barry K."/>
            <person name="Blanchette R.A."/>
            <person name="Henrissat B."/>
            <person name="Martinez A.T."/>
            <person name="Otillar R."/>
            <person name="Spatafora J.W."/>
            <person name="Yadav J.S."/>
            <person name="Aerts A."/>
            <person name="Benoit I."/>
            <person name="Boyd A."/>
            <person name="Carlson A."/>
            <person name="Copeland A."/>
            <person name="Coutinho P.M."/>
            <person name="de Vries R.P."/>
            <person name="Ferreira P."/>
            <person name="Findley K."/>
            <person name="Foster B."/>
            <person name="Gaskell J."/>
            <person name="Glotzer D."/>
            <person name="Gorecki P."/>
            <person name="Heitman J."/>
            <person name="Hesse C."/>
            <person name="Hori C."/>
            <person name="Igarashi K."/>
            <person name="Jurgens J.A."/>
            <person name="Kallen N."/>
            <person name="Kersten P."/>
            <person name="Kohler A."/>
            <person name="Kuees U."/>
            <person name="Kumar T.K.A."/>
            <person name="Kuo A."/>
            <person name="LaButti K."/>
            <person name="Larrondo L.F."/>
            <person name="Lindquist E."/>
            <person name="Ling A."/>
            <person name="Lombard V."/>
            <person name="Lucas S."/>
            <person name="Lundell T."/>
            <person name="Martin R."/>
            <person name="McLaughlin D.J."/>
            <person name="Morgenstern I."/>
            <person name="Morin E."/>
            <person name="Murat C."/>
            <person name="Nagy L.G."/>
            <person name="Nolan M."/>
            <person name="Ohm R.A."/>
            <person name="Patyshakuliyeva A."/>
            <person name="Rokas A."/>
            <person name="Ruiz-Duenas F.J."/>
            <person name="Sabat G."/>
            <person name="Salamov A."/>
            <person name="Samejima M."/>
            <person name="Schmutz J."/>
            <person name="Slot J.C."/>
            <person name="St John F."/>
            <person name="Stenlid J."/>
            <person name="Sun H."/>
            <person name="Sun S."/>
            <person name="Syed K."/>
            <person name="Tsang A."/>
            <person name="Wiebenga A."/>
            <person name="Young D."/>
            <person name="Pisabarro A."/>
            <person name="Eastwood D.C."/>
            <person name="Martin F."/>
            <person name="Cullen D."/>
            <person name="Grigoriev I.V."/>
            <person name="Hibbett D.S."/>
        </authorList>
    </citation>
    <scope>NUCLEOTIDE SEQUENCE</scope>
    <source>
        <strain evidence="4">FP-58527</strain>
    </source>
</reference>
<protein>
    <recommendedName>
        <fullName evidence="2">BTB domain-containing protein</fullName>
    </recommendedName>
</protein>
<evidence type="ECO:0000256" key="1">
    <source>
        <dbReference type="SAM" id="MobiDB-lite"/>
    </source>
</evidence>
<evidence type="ECO:0000313" key="4">
    <source>
        <dbReference type="Proteomes" id="UP000015241"/>
    </source>
</evidence>
<dbReference type="InterPro" id="IPR000210">
    <property type="entry name" value="BTB/POZ_dom"/>
</dbReference>
<dbReference type="CDD" id="cd18186">
    <property type="entry name" value="BTB_POZ_ZBTB_KLHL-like"/>
    <property type="match status" value="1"/>
</dbReference>
<gene>
    <name evidence="3" type="ORF">FOMPIDRAFT_1155976</name>
</gene>
<dbReference type="STRING" id="743788.S8G4V5"/>
<evidence type="ECO:0000259" key="2">
    <source>
        <dbReference type="PROSITE" id="PS50097"/>
    </source>
</evidence>
<dbReference type="InParanoid" id="S8G4V5"/>
<dbReference type="Gene3D" id="3.30.710.10">
    <property type="entry name" value="Potassium Channel Kv1.1, Chain A"/>
    <property type="match status" value="1"/>
</dbReference>
<accession>S8G4V5</accession>
<dbReference type="OrthoDB" id="2879636at2759"/>
<keyword evidence="4" id="KW-1185">Reference proteome</keyword>
<dbReference type="AlphaFoldDB" id="S8G4V5"/>
<feature type="region of interest" description="Disordered" evidence="1">
    <location>
        <begin position="331"/>
        <end position="357"/>
    </location>
</feature>